<keyword evidence="3" id="KW-1185">Reference proteome</keyword>
<dbReference type="Proteomes" id="UP001272987">
    <property type="component" value="Unassembled WGS sequence"/>
</dbReference>
<evidence type="ECO:0000313" key="4">
    <source>
        <dbReference type="Proteomes" id="UP001282288"/>
    </source>
</evidence>
<dbReference type="EMBL" id="JARAWC010000011">
    <property type="protein sequence ID" value="MDX2961300.1"/>
    <property type="molecule type" value="Genomic_DNA"/>
</dbReference>
<dbReference type="GeneID" id="69812790"/>
<comment type="caution">
    <text evidence="1">The sequence shown here is derived from an EMBL/GenBank/DDBJ whole genome shotgun (WGS) entry which is preliminary data.</text>
</comment>
<proteinExistence type="predicted"/>
<gene>
    <name evidence="1" type="ORF">PV399_16470</name>
    <name evidence="2" type="ORF">PV666_32975</name>
</gene>
<reference evidence="1 3" key="1">
    <citation type="journal article" date="2023" name="Microb. Genom.">
        <title>Mesoterricola silvestris gen. nov., sp. nov., Mesoterricola sediminis sp. nov., Geothrix oryzae sp. nov., Geothrix edaphica sp. nov., Geothrix rubra sp. nov., and Geothrix limicola sp. nov., six novel members of Acidobacteriota isolated from soils.</title>
        <authorList>
            <person name="Weisberg A.J."/>
            <person name="Pearce E."/>
            <person name="Kramer C.G."/>
            <person name="Chang J.H."/>
            <person name="Clarke C.R."/>
        </authorList>
    </citation>
    <scope>NUCLEOTIDE SEQUENCE</scope>
    <source>
        <strain evidence="2 3">NB05-1H</strain>
        <strain evidence="1">NRRL_B-16521</strain>
    </source>
</reference>
<dbReference type="AlphaFoldDB" id="A0AAP6BAZ4"/>
<protein>
    <submittedName>
        <fullName evidence="1">Uncharacterized protein</fullName>
    </submittedName>
</protein>
<dbReference type="RefSeq" id="WP_158002789.1">
    <property type="nucleotide sequence ID" value="NZ_BCMK01000003.1"/>
</dbReference>
<dbReference type="Proteomes" id="UP001282288">
    <property type="component" value="Unassembled WGS sequence"/>
</dbReference>
<evidence type="ECO:0000313" key="1">
    <source>
        <dbReference type="EMBL" id="MDX2961300.1"/>
    </source>
</evidence>
<organism evidence="1 4">
    <name type="scientific">Streptomyces acidiscabies</name>
    <dbReference type="NCBI Taxonomy" id="42234"/>
    <lineage>
        <taxon>Bacteria</taxon>
        <taxon>Bacillati</taxon>
        <taxon>Actinomycetota</taxon>
        <taxon>Actinomycetes</taxon>
        <taxon>Kitasatosporales</taxon>
        <taxon>Streptomycetaceae</taxon>
        <taxon>Streptomyces</taxon>
    </lineage>
</organism>
<evidence type="ECO:0000313" key="3">
    <source>
        <dbReference type="Proteomes" id="UP001272987"/>
    </source>
</evidence>
<name>A0AAP6BAZ4_9ACTN</name>
<evidence type="ECO:0000313" key="2">
    <source>
        <dbReference type="EMBL" id="MDX3022658.1"/>
    </source>
</evidence>
<dbReference type="EMBL" id="JARAWP010000022">
    <property type="protein sequence ID" value="MDX3022658.1"/>
    <property type="molecule type" value="Genomic_DNA"/>
</dbReference>
<sequence length="51" mass="5629">MRYGGRTTRRPHPRQLELVFVVGAYVMQAMVYNAFGVDLDEGMGDGGIPVT</sequence>
<accession>A0AAP6BAZ4</accession>